<dbReference type="SMART" id="SM00609">
    <property type="entry name" value="VIT"/>
    <property type="match status" value="1"/>
</dbReference>
<feature type="domain" description="VIT" evidence="3">
    <location>
        <begin position="2"/>
        <end position="132"/>
    </location>
</feature>
<dbReference type="Pfam" id="PF08487">
    <property type="entry name" value="VIT"/>
    <property type="match status" value="1"/>
</dbReference>
<comment type="caution">
    <text evidence="4">The sequence shown here is derived from an EMBL/GenBank/DDBJ whole genome shotgun (WGS) entry which is preliminary data.</text>
</comment>
<feature type="domain" description="VWFA" evidence="2">
    <location>
        <begin position="279"/>
        <end position="460"/>
    </location>
</feature>
<dbReference type="SUPFAM" id="SSF53300">
    <property type="entry name" value="vWA-like"/>
    <property type="match status" value="1"/>
</dbReference>
<evidence type="ECO:0000313" key="5">
    <source>
        <dbReference type="Proteomes" id="UP000663845"/>
    </source>
</evidence>
<evidence type="ECO:0000259" key="3">
    <source>
        <dbReference type="PROSITE" id="PS51468"/>
    </source>
</evidence>
<keyword evidence="1" id="KW-0175">Coiled coil</keyword>
<feature type="coiled-coil region" evidence="1">
    <location>
        <begin position="847"/>
        <end position="874"/>
    </location>
</feature>
<dbReference type="SMART" id="SM00327">
    <property type="entry name" value="VWA"/>
    <property type="match status" value="1"/>
</dbReference>
<dbReference type="PANTHER" id="PTHR45737:SF6">
    <property type="entry name" value="VON WILLEBRAND FACTOR A DOMAIN-CONTAINING PROTEIN 5A"/>
    <property type="match status" value="1"/>
</dbReference>
<protein>
    <submittedName>
        <fullName evidence="4">Uncharacterized protein</fullName>
    </submittedName>
</protein>
<dbReference type="Proteomes" id="UP000663845">
    <property type="component" value="Unassembled WGS sequence"/>
</dbReference>
<dbReference type="PROSITE" id="PS50234">
    <property type="entry name" value="VWFA"/>
    <property type="match status" value="1"/>
</dbReference>
<organism evidence="4 5">
    <name type="scientific">Adineta steineri</name>
    <dbReference type="NCBI Taxonomy" id="433720"/>
    <lineage>
        <taxon>Eukaryota</taxon>
        <taxon>Metazoa</taxon>
        <taxon>Spiralia</taxon>
        <taxon>Gnathifera</taxon>
        <taxon>Rotifera</taxon>
        <taxon>Eurotatoria</taxon>
        <taxon>Bdelloidea</taxon>
        <taxon>Adinetida</taxon>
        <taxon>Adinetidae</taxon>
        <taxon>Adineta</taxon>
    </lineage>
</organism>
<reference evidence="4" key="1">
    <citation type="submission" date="2021-02" db="EMBL/GenBank/DDBJ databases">
        <authorList>
            <person name="Nowell W R."/>
        </authorList>
    </citation>
    <scope>NUCLEOTIDE SEQUENCE</scope>
</reference>
<dbReference type="AlphaFoldDB" id="A0A815Q548"/>
<name>A0A815Q548_9BILA</name>
<proteinExistence type="predicted"/>
<dbReference type="InterPro" id="IPR036465">
    <property type="entry name" value="vWFA_dom_sf"/>
</dbReference>
<dbReference type="Gene3D" id="3.40.50.410">
    <property type="entry name" value="von Willebrand factor, type A domain"/>
    <property type="match status" value="1"/>
</dbReference>
<evidence type="ECO:0000256" key="1">
    <source>
        <dbReference type="SAM" id="Coils"/>
    </source>
</evidence>
<accession>A0A815Q548</accession>
<sequence length="875" mass="98415">MLRIKSVSPSQKEQYVALKSVSVDSKIRSFGADVSITQLFKNDENQPIEAVYCFPIEENAAIYSFTAKIDDREICAQLKEKIQAQQEYTQALQQGHGAYLMEQDEKSQDIFIINVGALLPGKECRIEIKYVTELILVNGNKTRFVIPTTIAPRYNSSVGSISSPAGTQAKYVQSASYTIDFRCQIYKLNEQITGVSSSSHPITIQFTENTYDITFGQNNTFMDRDIIVDIDLSTRTNTILAVEKNDEHQLALMASFTPTIKDCQKVLNTNKEINDVNNEFIFIVDCSGSMQDEHKIGLARQAMILFLKSLPVNCQFNIIRFGSNYRTLFNQVTDKYNEQNAKQAEQLISQLSADLGGTELLEPLEWLQSQPPAANHSRQILLLTDGEISNVTQVMDLCRSMSTSSRIFSFGLGHSPSRSLIKGLARSTNGRFTFIPPGTNVDIYVAEQLQKALEPCITNVKVKWNIPSLISSKLQSVPTVAPPIYANDRLLFYALIDSDQFDHSTTVEIWNHEETVRLGLARIDRVPETMNNDNQLITHLAAKALIQEITHAKDLHAGSQQTRFQQVKEDDNKKRLIDISLKYNILCPHTAFIGIETRTDPSAKSTNSNMVLREIPIEISADDKVMNTLSSGFGACGSSSNSLSSPNTSFNSQLPTMFHVLPASFLPSSHCMYPINPSSYQCQYYSAGPISYQQQKQQQQQQASFSYGASNRYSESIRTSSSIAQDYPLPPRRIRIRFNESIRYQSDLFSFPYTNSIVTNPSSSFVITEEKTWPSNDEDVVRHLISLQKFDGLWNLSGSEVQNLSKKPLTSFQSNISNDSSILSTIIVIIIFETKFDSSKTLWSFMVNKARKRLTELLDNNGKLEQLINEIKSQL</sequence>
<gene>
    <name evidence="4" type="ORF">JYZ213_LOCUS41065</name>
</gene>
<dbReference type="InterPro" id="IPR002035">
    <property type="entry name" value="VWF_A"/>
</dbReference>
<dbReference type="PROSITE" id="PS51468">
    <property type="entry name" value="VIT"/>
    <property type="match status" value="1"/>
</dbReference>
<dbReference type="Pfam" id="PF13768">
    <property type="entry name" value="VWA_3"/>
    <property type="match status" value="1"/>
</dbReference>
<dbReference type="PANTHER" id="PTHR45737">
    <property type="entry name" value="VON WILLEBRAND FACTOR A DOMAIN-CONTAINING PROTEIN 5A"/>
    <property type="match status" value="1"/>
</dbReference>
<dbReference type="InterPro" id="IPR013694">
    <property type="entry name" value="VIT"/>
</dbReference>
<evidence type="ECO:0000313" key="4">
    <source>
        <dbReference type="EMBL" id="CAF1457679.1"/>
    </source>
</evidence>
<evidence type="ECO:0000259" key="2">
    <source>
        <dbReference type="PROSITE" id="PS50234"/>
    </source>
</evidence>
<dbReference type="EMBL" id="CAJNOG010001603">
    <property type="protein sequence ID" value="CAF1457679.1"/>
    <property type="molecule type" value="Genomic_DNA"/>
</dbReference>